<evidence type="ECO:0000313" key="4">
    <source>
        <dbReference type="Proteomes" id="UP000029734"/>
    </source>
</evidence>
<dbReference type="Proteomes" id="UP000029734">
    <property type="component" value="Unassembled WGS sequence"/>
</dbReference>
<dbReference type="STRING" id="268407.PWYN_01060"/>
<dbReference type="AlphaFoldDB" id="A0A098ME26"/>
<dbReference type="EMBL" id="JQCR01000001">
    <property type="protein sequence ID" value="KGE20800.1"/>
    <property type="molecule type" value="Genomic_DNA"/>
</dbReference>
<dbReference type="Pfam" id="PF00313">
    <property type="entry name" value="CSD"/>
    <property type="match status" value="1"/>
</dbReference>
<evidence type="ECO:0000256" key="1">
    <source>
        <dbReference type="SAM" id="MobiDB-lite"/>
    </source>
</evidence>
<accession>A0A098ME26</accession>
<reference evidence="3 4" key="2">
    <citation type="submission" date="2014-10" db="EMBL/GenBank/DDBJ databases">
        <title>Comparative genomics of the Paenibacillus odorifer group.</title>
        <authorList>
            <person name="Tsai Y.-C."/>
            <person name="Martin N."/>
            <person name="Korlach J."/>
            <person name="Wiedmann M."/>
        </authorList>
    </citation>
    <scope>NUCLEOTIDE SEQUENCE [LARGE SCALE GENOMIC DNA]</scope>
    <source>
        <strain evidence="3 4">DSM 18334</strain>
    </source>
</reference>
<dbReference type="Gene3D" id="2.40.50.140">
    <property type="entry name" value="Nucleic acid-binding proteins"/>
    <property type="match status" value="1"/>
</dbReference>
<proteinExistence type="predicted"/>
<reference evidence="3 4" key="1">
    <citation type="submission" date="2014-08" db="EMBL/GenBank/DDBJ databases">
        <authorList>
            <person name="den Bakker H.C."/>
        </authorList>
    </citation>
    <scope>NUCLEOTIDE SEQUENCE [LARGE SCALE GENOMIC DNA]</scope>
    <source>
        <strain evidence="3 4">DSM 18334</strain>
    </source>
</reference>
<feature type="domain" description="CSD" evidence="2">
    <location>
        <begin position="46"/>
        <end position="112"/>
    </location>
</feature>
<dbReference type="RefSeq" id="WP_036647461.1">
    <property type="nucleotide sequence ID" value="NZ_JQCR01000001.1"/>
</dbReference>
<evidence type="ECO:0000259" key="2">
    <source>
        <dbReference type="PROSITE" id="PS51857"/>
    </source>
</evidence>
<dbReference type="SUPFAM" id="SSF50249">
    <property type="entry name" value="Nucleic acid-binding proteins"/>
    <property type="match status" value="1"/>
</dbReference>
<keyword evidence="4" id="KW-1185">Reference proteome</keyword>
<sequence>MFEEMNVWRGGSESGESIHGIGPSIARSPRAPKKEKRTKAEPQPQRLPGVILRYDPDRGFGFIGVRGKCDHFFHLSALADDSDTLYLNPGDNVEIETGTDRNGKPCATLVKLVD</sequence>
<protein>
    <recommendedName>
        <fullName evidence="2">CSD domain-containing protein</fullName>
    </recommendedName>
</protein>
<dbReference type="InterPro" id="IPR012340">
    <property type="entry name" value="NA-bd_OB-fold"/>
</dbReference>
<dbReference type="eggNOG" id="COG1278">
    <property type="taxonomic scope" value="Bacteria"/>
</dbReference>
<feature type="compositionally biased region" description="Low complexity" evidence="1">
    <location>
        <begin position="10"/>
        <end position="25"/>
    </location>
</feature>
<feature type="region of interest" description="Disordered" evidence="1">
    <location>
        <begin position="1"/>
        <end position="47"/>
    </location>
</feature>
<evidence type="ECO:0000313" key="3">
    <source>
        <dbReference type="EMBL" id="KGE20800.1"/>
    </source>
</evidence>
<name>A0A098ME26_9BACL</name>
<gene>
    <name evidence="3" type="ORF">PWYN_01060</name>
</gene>
<comment type="caution">
    <text evidence="3">The sequence shown here is derived from an EMBL/GenBank/DDBJ whole genome shotgun (WGS) entry which is preliminary data.</text>
</comment>
<dbReference type="InterPro" id="IPR002059">
    <property type="entry name" value="CSP_DNA-bd"/>
</dbReference>
<dbReference type="PROSITE" id="PS51857">
    <property type="entry name" value="CSD_2"/>
    <property type="match status" value="1"/>
</dbReference>
<organism evidence="3 4">
    <name type="scientific">Paenibacillus wynnii</name>
    <dbReference type="NCBI Taxonomy" id="268407"/>
    <lineage>
        <taxon>Bacteria</taxon>
        <taxon>Bacillati</taxon>
        <taxon>Bacillota</taxon>
        <taxon>Bacilli</taxon>
        <taxon>Bacillales</taxon>
        <taxon>Paenibacillaceae</taxon>
        <taxon>Paenibacillus</taxon>
    </lineage>
</organism>
<dbReference type="GO" id="GO:0003676">
    <property type="term" value="F:nucleic acid binding"/>
    <property type="evidence" value="ECO:0007669"/>
    <property type="project" value="InterPro"/>
</dbReference>